<dbReference type="Gene3D" id="3.10.110.10">
    <property type="entry name" value="Ubiquitin Conjugating Enzyme"/>
    <property type="match status" value="1"/>
</dbReference>
<dbReference type="EMBL" id="OV651819">
    <property type="protein sequence ID" value="CAH1113548.1"/>
    <property type="molecule type" value="Genomic_DNA"/>
</dbReference>
<keyword evidence="3" id="KW-1185">Reference proteome</keyword>
<dbReference type="InterPro" id="IPR010541">
    <property type="entry name" value="Prp3_C"/>
</dbReference>
<evidence type="ECO:0000313" key="3">
    <source>
        <dbReference type="Proteomes" id="UP001153636"/>
    </source>
</evidence>
<evidence type="ECO:0000259" key="1">
    <source>
        <dbReference type="PROSITE" id="PS50908"/>
    </source>
</evidence>
<dbReference type="InterPro" id="IPR006575">
    <property type="entry name" value="RWD_dom"/>
</dbReference>
<sequence>MTKLTQDQLQDHLQMQLTELESLQSVFYNPGEIKIEDICTLADIKDYVNNKTTVSPPYLDFTINVVVDHLKFELCVTLPHEYPKTEPEIFVRNHKLNRNKAVQLNKDLNEFITNQEKGEPCIFSAVSWLQDNSSEYVQVEQEETPPKNNTADEKYLRYWIYSHHIYSKTKRREIVELAHQLKITGFCMPGKPGIICVEGTTTDVIEWWQTIKSMNWKKIFCKVVEEDQLEEGRAFLKFEKFEEVVFQNSGVKFNHMDMGELFRFLEERSLGYIFKDLFGVDAKSSHS</sequence>
<proteinExistence type="predicted"/>
<gene>
    <name evidence="2" type="ORF">PSYICH_LOCUS13307</name>
</gene>
<name>A0A9P0D2G7_9CUCU</name>
<dbReference type="PANTHER" id="PTHR15955:SF8">
    <property type="entry name" value="RWD DOMAIN-CONTAINING PROTEIN 2B-RELATED"/>
    <property type="match status" value="1"/>
</dbReference>
<dbReference type="SMART" id="SM00591">
    <property type="entry name" value="RWD"/>
    <property type="match status" value="1"/>
</dbReference>
<dbReference type="InterPro" id="IPR017359">
    <property type="entry name" value="Phi-like"/>
</dbReference>
<evidence type="ECO:0000313" key="2">
    <source>
        <dbReference type="EMBL" id="CAH1113548.1"/>
    </source>
</evidence>
<dbReference type="OrthoDB" id="432412at2759"/>
<dbReference type="InterPro" id="IPR016135">
    <property type="entry name" value="UBQ-conjugating_enzyme/RWD"/>
</dbReference>
<dbReference type="PROSITE" id="PS50908">
    <property type="entry name" value="RWD"/>
    <property type="match status" value="1"/>
</dbReference>
<dbReference type="PIRSF" id="PIRSF038021">
    <property type="entry name" value="UCP038021_RWDD2"/>
    <property type="match status" value="1"/>
</dbReference>
<accession>A0A9P0D2G7</accession>
<dbReference type="Proteomes" id="UP001153636">
    <property type="component" value="Chromosome 7"/>
</dbReference>
<dbReference type="Pfam" id="PF05773">
    <property type="entry name" value="RWD"/>
    <property type="match status" value="1"/>
</dbReference>
<dbReference type="Pfam" id="PF06544">
    <property type="entry name" value="Prp3_C"/>
    <property type="match status" value="1"/>
</dbReference>
<dbReference type="InterPro" id="IPR059181">
    <property type="entry name" value="RWDD2A-B_C"/>
</dbReference>
<dbReference type="SUPFAM" id="SSF54495">
    <property type="entry name" value="UBC-like"/>
    <property type="match status" value="1"/>
</dbReference>
<dbReference type="CDD" id="cd24163">
    <property type="entry name" value="RWDD2_C"/>
    <property type="match status" value="1"/>
</dbReference>
<feature type="domain" description="RWD" evidence="1">
    <location>
        <begin position="18"/>
        <end position="136"/>
    </location>
</feature>
<dbReference type="AlphaFoldDB" id="A0A9P0D2G7"/>
<dbReference type="CDD" id="cd23829">
    <property type="entry name" value="RWD_RWDD2"/>
    <property type="match status" value="1"/>
</dbReference>
<organism evidence="2 3">
    <name type="scientific">Psylliodes chrysocephalus</name>
    <dbReference type="NCBI Taxonomy" id="3402493"/>
    <lineage>
        <taxon>Eukaryota</taxon>
        <taxon>Metazoa</taxon>
        <taxon>Ecdysozoa</taxon>
        <taxon>Arthropoda</taxon>
        <taxon>Hexapoda</taxon>
        <taxon>Insecta</taxon>
        <taxon>Pterygota</taxon>
        <taxon>Neoptera</taxon>
        <taxon>Endopterygota</taxon>
        <taxon>Coleoptera</taxon>
        <taxon>Polyphaga</taxon>
        <taxon>Cucujiformia</taxon>
        <taxon>Chrysomeloidea</taxon>
        <taxon>Chrysomelidae</taxon>
        <taxon>Galerucinae</taxon>
        <taxon>Alticini</taxon>
        <taxon>Psylliodes</taxon>
    </lineage>
</organism>
<protein>
    <recommendedName>
        <fullName evidence="1">RWD domain-containing protein</fullName>
    </recommendedName>
</protein>
<dbReference type="PANTHER" id="PTHR15955">
    <property type="entry name" value="RWD DOMAIN CONTAINING PROTEIN 2"/>
    <property type="match status" value="1"/>
</dbReference>
<reference evidence="2" key="1">
    <citation type="submission" date="2022-01" db="EMBL/GenBank/DDBJ databases">
        <authorList>
            <person name="King R."/>
        </authorList>
    </citation>
    <scope>NUCLEOTIDE SEQUENCE</scope>
</reference>